<dbReference type="PANTHER" id="PTHR11986">
    <property type="entry name" value="AMINOTRANSFERASE CLASS III"/>
    <property type="match status" value="1"/>
</dbReference>
<keyword evidence="6" id="KW-1185">Reference proteome</keyword>
<dbReference type="InterPro" id="IPR005814">
    <property type="entry name" value="Aminotrans_3"/>
</dbReference>
<feature type="binding site" evidence="4">
    <location>
        <position position="278"/>
    </location>
    <ligand>
        <name>N(2)-acetyl-L-ornithine</name>
        <dbReference type="ChEBI" id="CHEBI:57805"/>
    </ligand>
</feature>
<dbReference type="GO" id="GO:0042802">
    <property type="term" value="F:identical protein binding"/>
    <property type="evidence" value="ECO:0007669"/>
    <property type="project" value="TreeGrafter"/>
</dbReference>
<dbReference type="NCBIfam" id="NF002325">
    <property type="entry name" value="PRK01278.1"/>
    <property type="match status" value="1"/>
</dbReference>
<keyword evidence="1 4" id="KW-0032">Aminotransferase</keyword>
<organism evidence="5 6">
    <name type="scientific">Hydrocarboniphaga daqingensis</name>
    <dbReference type="NCBI Taxonomy" id="490188"/>
    <lineage>
        <taxon>Bacteria</taxon>
        <taxon>Pseudomonadati</taxon>
        <taxon>Pseudomonadota</taxon>
        <taxon>Gammaproteobacteria</taxon>
        <taxon>Nevskiales</taxon>
        <taxon>Nevskiaceae</taxon>
        <taxon>Hydrocarboniphaga</taxon>
    </lineage>
</organism>
<dbReference type="Pfam" id="PF00202">
    <property type="entry name" value="Aminotran_3"/>
    <property type="match status" value="1"/>
</dbReference>
<dbReference type="NCBIfam" id="NF003468">
    <property type="entry name" value="PRK05093.1"/>
    <property type="match status" value="1"/>
</dbReference>
<dbReference type="GO" id="GO:0030170">
    <property type="term" value="F:pyridoxal phosphate binding"/>
    <property type="evidence" value="ECO:0007669"/>
    <property type="project" value="InterPro"/>
</dbReference>
<reference evidence="5 6" key="1">
    <citation type="submission" date="2016-11" db="EMBL/GenBank/DDBJ databases">
        <authorList>
            <person name="Jaros S."/>
            <person name="Januszkiewicz K."/>
            <person name="Wedrychowicz H."/>
        </authorList>
    </citation>
    <scope>NUCLEOTIDE SEQUENCE [LARGE SCALE GENOMIC DNA]</scope>
    <source>
        <strain evidence="5 6">CGMCC 1.7049</strain>
    </source>
</reference>
<dbReference type="SUPFAM" id="SSF53383">
    <property type="entry name" value="PLP-dependent transferases"/>
    <property type="match status" value="1"/>
</dbReference>
<keyword evidence="4" id="KW-0963">Cytoplasm</keyword>
<evidence type="ECO:0000256" key="3">
    <source>
        <dbReference type="ARBA" id="ARBA00022898"/>
    </source>
</evidence>
<evidence type="ECO:0000256" key="2">
    <source>
        <dbReference type="ARBA" id="ARBA00022679"/>
    </source>
</evidence>
<dbReference type="InterPro" id="IPR017652">
    <property type="entry name" value="Ac/SucOrn_transaminase_bac"/>
</dbReference>
<dbReference type="InterPro" id="IPR050103">
    <property type="entry name" value="Class-III_PLP-dep_AT"/>
</dbReference>
<keyword evidence="2 4" id="KW-0808">Transferase</keyword>
<dbReference type="InterPro" id="IPR015421">
    <property type="entry name" value="PyrdxlP-dep_Trfase_major"/>
</dbReference>
<dbReference type="InterPro" id="IPR004636">
    <property type="entry name" value="AcOrn/SuccOrn_fam"/>
</dbReference>
<dbReference type="PROSITE" id="PS00600">
    <property type="entry name" value="AA_TRANSFER_CLASS_3"/>
    <property type="match status" value="1"/>
</dbReference>
<sequence length="402" mass="42248">MQVSRKTFDEVMVPNYAPSDIVPVRGLGSRLWDQQGREYLDFACGIAVTGLGHCHPALIAALHEQAGQLWHVSNVMTNEPALKLASRLVELTFADRVFFCNSGAEANEAAFKLARRHASVKYGAHKNQIISFYNAFHGRTLFTVSVGGQAKYTQGFEPLPGGITHLPFNDLAALEAAVGEQTCAVVIEPVQGEGGIMPATPEFIALARQLCDRHGALLVFDEVQSGNGRSGTLYAHEQYGVTPDVLTTAKGLGGGFPIGAMLATADAAASLAFGTHGSTYGGNALACAVGLAALEALVDPALMANVRARSAQLREGLGVLAAEHGLFTGSRGMGLLMGAPLSDPWKGRAKDIVNAAMRHGLWVLVAGPDVLRMAPPLNISEADMAEGLRRLGLACAELAQAG</sequence>
<evidence type="ECO:0000256" key="4">
    <source>
        <dbReference type="HAMAP-Rule" id="MF_01107"/>
    </source>
</evidence>
<comment type="subcellular location">
    <subcellularLocation>
        <location evidence="4">Cytoplasm</location>
    </subcellularLocation>
</comment>
<dbReference type="EC" id="2.6.1.11" evidence="4"/>
<dbReference type="NCBIfam" id="TIGR03246">
    <property type="entry name" value="arg_catab_astC"/>
    <property type="match status" value="1"/>
</dbReference>
<dbReference type="Gene3D" id="3.40.640.10">
    <property type="entry name" value="Type I PLP-dependent aspartate aminotransferase-like (Major domain)"/>
    <property type="match status" value="1"/>
</dbReference>
<comment type="pathway">
    <text evidence="4">Amino-acid biosynthesis; L-arginine biosynthesis; N(2)-acetyl-L-ornithine from L-glutamate: step 4/4.</text>
</comment>
<dbReference type="GO" id="GO:0005737">
    <property type="term" value="C:cytoplasm"/>
    <property type="evidence" value="ECO:0007669"/>
    <property type="project" value="UniProtKB-SubCell"/>
</dbReference>
<dbReference type="STRING" id="490188.SAMN04488068_3047"/>
<dbReference type="GO" id="GO:0006526">
    <property type="term" value="P:L-arginine biosynthetic process"/>
    <property type="evidence" value="ECO:0007669"/>
    <property type="project" value="UniProtKB-UniRule"/>
</dbReference>
<dbReference type="FunFam" id="3.40.640.10:FF:000004">
    <property type="entry name" value="Acetylornithine aminotransferase"/>
    <property type="match status" value="1"/>
</dbReference>
<evidence type="ECO:0000313" key="5">
    <source>
        <dbReference type="EMBL" id="SHH24350.1"/>
    </source>
</evidence>
<dbReference type="UniPathway" id="UPA00068">
    <property type="reaction ID" value="UER00109"/>
</dbReference>
<comment type="cofactor">
    <cofactor evidence="4">
        <name>pyridoxal 5'-phosphate</name>
        <dbReference type="ChEBI" id="CHEBI:597326"/>
    </cofactor>
    <text evidence="4">Binds 1 pyridoxal phosphate per subunit.</text>
</comment>
<dbReference type="PIRSF" id="PIRSF000521">
    <property type="entry name" value="Transaminase_4ab_Lys_Orn"/>
    <property type="match status" value="1"/>
</dbReference>
<keyword evidence="4" id="KW-0028">Amino-acid biosynthesis</keyword>
<protein>
    <recommendedName>
        <fullName evidence="4">Acetylornithine aminotransferase</fullName>
        <shortName evidence="4">ACOAT</shortName>
        <ecNumber evidence="4">2.6.1.11</ecNumber>
    </recommendedName>
</protein>
<feature type="binding site" evidence="4">
    <location>
        <position position="136"/>
    </location>
    <ligand>
        <name>pyridoxal 5'-phosphate</name>
        <dbReference type="ChEBI" id="CHEBI:597326"/>
    </ligand>
</feature>
<feature type="binding site" evidence="4">
    <location>
        <position position="139"/>
    </location>
    <ligand>
        <name>N(2)-acetyl-L-ornithine</name>
        <dbReference type="ChEBI" id="CHEBI:57805"/>
    </ligand>
</feature>
<name>A0A1M5RDY7_9GAMM</name>
<proteinExistence type="inferred from homology"/>
<gene>
    <name evidence="4" type="primary">argD</name>
    <name evidence="5" type="ORF">SAMN04488068_3047</name>
</gene>
<dbReference type="EMBL" id="FQWZ01000007">
    <property type="protein sequence ID" value="SHH24350.1"/>
    <property type="molecule type" value="Genomic_DNA"/>
</dbReference>
<comment type="catalytic activity">
    <reaction evidence="4">
        <text>N(2)-acetyl-L-ornithine + 2-oxoglutarate = N-acetyl-L-glutamate 5-semialdehyde + L-glutamate</text>
        <dbReference type="Rhea" id="RHEA:18049"/>
        <dbReference type="ChEBI" id="CHEBI:16810"/>
        <dbReference type="ChEBI" id="CHEBI:29123"/>
        <dbReference type="ChEBI" id="CHEBI:29985"/>
        <dbReference type="ChEBI" id="CHEBI:57805"/>
        <dbReference type="EC" id="2.6.1.11"/>
    </reaction>
</comment>
<evidence type="ECO:0000256" key="1">
    <source>
        <dbReference type="ARBA" id="ARBA00022576"/>
    </source>
</evidence>
<dbReference type="HAMAP" id="MF_01107">
    <property type="entry name" value="ArgD_aminotrans_3"/>
    <property type="match status" value="1"/>
</dbReference>
<dbReference type="InterPro" id="IPR049704">
    <property type="entry name" value="Aminotrans_3_PPA_site"/>
</dbReference>
<dbReference type="InterPro" id="IPR015422">
    <property type="entry name" value="PyrdxlP-dep_Trfase_small"/>
</dbReference>
<keyword evidence="4" id="KW-0055">Arginine biosynthesis</keyword>
<dbReference type="PANTHER" id="PTHR11986:SF113">
    <property type="entry name" value="SUCCINYLORNITHINE TRANSAMINASE"/>
    <property type="match status" value="1"/>
</dbReference>
<comment type="similarity">
    <text evidence="4">Belongs to the class-III pyridoxal-phosphate-dependent aminotransferase family. ArgD subfamily.</text>
</comment>
<dbReference type="OrthoDB" id="9801052at2"/>
<feature type="binding site" evidence="4">
    <location>
        <begin position="221"/>
        <end position="224"/>
    </location>
    <ligand>
        <name>pyridoxal 5'-phosphate</name>
        <dbReference type="ChEBI" id="CHEBI:597326"/>
    </ligand>
</feature>
<comment type="miscellaneous">
    <text evidence="4">May also have succinyldiaminopimelate aminotransferase activity, thus carrying out the corresponding step in lysine biosynthesis.</text>
</comment>
<keyword evidence="3 4" id="KW-0663">Pyridoxal phosphate</keyword>
<dbReference type="Gene3D" id="3.90.1150.10">
    <property type="entry name" value="Aspartate Aminotransferase, domain 1"/>
    <property type="match status" value="1"/>
</dbReference>
<feature type="binding site" evidence="4">
    <location>
        <position position="279"/>
    </location>
    <ligand>
        <name>pyridoxal 5'-phosphate</name>
        <dbReference type="ChEBI" id="CHEBI:597326"/>
    </ligand>
</feature>
<dbReference type="RefSeq" id="WP_072898799.1">
    <property type="nucleotide sequence ID" value="NZ_FQWZ01000007.1"/>
</dbReference>
<dbReference type="CDD" id="cd00610">
    <property type="entry name" value="OAT_like"/>
    <property type="match status" value="1"/>
</dbReference>
<dbReference type="NCBIfam" id="TIGR00707">
    <property type="entry name" value="argD"/>
    <property type="match status" value="1"/>
</dbReference>
<feature type="binding site" evidence="4">
    <location>
        <begin position="103"/>
        <end position="104"/>
    </location>
    <ligand>
        <name>pyridoxal 5'-phosphate</name>
        <dbReference type="ChEBI" id="CHEBI:597326"/>
    </ligand>
</feature>
<comment type="subunit">
    <text evidence="4">Homodimer.</text>
</comment>
<accession>A0A1M5RDY7</accession>
<dbReference type="InterPro" id="IPR015424">
    <property type="entry name" value="PyrdxlP-dep_Trfase"/>
</dbReference>
<feature type="modified residue" description="N6-(pyridoxal phosphate)lysine" evidence="4">
    <location>
        <position position="250"/>
    </location>
</feature>
<evidence type="ECO:0000313" key="6">
    <source>
        <dbReference type="Proteomes" id="UP000199758"/>
    </source>
</evidence>
<dbReference type="Proteomes" id="UP000199758">
    <property type="component" value="Unassembled WGS sequence"/>
</dbReference>
<dbReference type="GO" id="GO:0003992">
    <property type="term" value="F:N2-acetyl-L-ornithine:2-oxoglutarate 5-aminotransferase activity"/>
    <property type="evidence" value="ECO:0007669"/>
    <property type="project" value="UniProtKB-UniRule"/>
</dbReference>
<dbReference type="AlphaFoldDB" id="A0A1M5RDY7"/>